<keyword evidence="5 13" id="KW-0317">Glutathione biosynthesis</keyword>
<dbReference type="Pfam" id="PF02655">
    <property type="entry name" value="ATP-grasp_3"/>
    <property type="match status" value="1"/>
</dbReference>
<dbReference type="InterPro" id="IPR040657">
    <property type="entry name" value="GshAB_ATP-grasp"/>
</dbReference>
<dbReference type="InterPro" id="IPR011761">
    <property type="entry name" value="ATP-grasp"/>
</dbReference>
<comment type="pathway">
    <text evidence="3 13">Sulfur metabolism; glutathione biosynthesis; glutathione from L-cysteine and L-glutamate: step 1/2.</text>
</comment>
<evidence type="ECO:0000313" key="16">
    <source>
        <dbReference type="Proteomes" id="UP000289562"/>
    </source>
</evidence>
<dbReference type="InterPro" id="IPR006335">
    <property type="entry name" value="Glut_biosynth"/>
</dbReference>
<evidence type="ECO:0000256" key="13">
    <source>
        <dbReference type="HAMAP-Rule" id="MF_00782"/>
    </source>
</evidence>
<evidence type="ECO:0000256" key="3">
    <source>
        <dbReference type="ARBA" id="ARBA00005006"/>
    </source>
</evidence>
<keyword evidence="6" id="KW-0479">Metal-binding</keyword>
<keyword evidence="7 13" id="KW-0547">Nucleotide-binding</keyword>
<evidence type="ECO:0000313" key="15">
    <source>
        <dbReference type="EMBL" id="RXU87213.1"/>
    </source>
</evidence>
<keyword evidence="4 13" id="KW-0436">Ligase</keyword>
<dbReference type="HAMAP" id="MF_00782">
    <property type="entry name" value="Glut_biosynth"/>
    <property type="match status" value="1"/>
</dbReference>
<dbReference type="NCBIfam" id="NF002688">
    <property type="entry name" value="PRK02471.1"/>
    <property type="match status" value="1"/>
</dbReference>
<reference evidence="15 16" key="1">
    <citation type="submission" date="2017-12" db="EMBL/GenBank/DDBJ databases">
        <title>A pool of 800 enterococci isolated from chicken carcass rinse samples from New Zealand.</title>
        <authorList>
            <person name="Zhang J."/>
            <person name="Rogers L."/>
            <person name="Midwinter A."/>
            <person name="French N."/>
        </authorList>
    </citation>
    <scope>NUCLEOTIDE SEQUENCE [LARGE SCALE GENOMIC DNA]</scope>
    <source>
        <strain evidence="15 16">EN697</strain>
    </source>
</reference>
<comment type="cofactor">
    <cofactor evidence="1">
        <name>Mn(2+)</name>
        <dbReference type="ChEBI" id="CHEBI:29035"/>
    </cofactor>
</comment>
<comment type="catalytic activity">
    <reaction evidence="13">
        <text>gamma-L-glutamyl-L-cysteine + glycine + ATP = glutathione + ADP + phosphate + H(+)</text>
        <dbReference type="Rhea" id="RHEA:13557"/>
        <dbReference type="ChEBI" id="CHEBI:15378"/>
        <dbReference type="ChEBI" id="CHEBI:30616"/>
        <dbReference type="ChEBI" id="CHEBI:43474"/>
        <dbReference type="ChEBI" id="CHEBI:57305"/>
        <dbReference type="ChEBI" id="CHEBI:57925"/>
        <dbReference type="ChEBI" id="CHEBI:58173"/>
        <dbReference type="ChEBI" id="CHEBI:456216"/>
        <dbReference type="EC" id="6.3.2.3"/>
    </reaction>
</comment>
<keyword evidence="10" id="KW-0464">Manganese</keyword>
<evidence type="ECO:0000256" key="7">
    <source>
        <dbReference type="ARBA" id="ARBA00022741"/>
    </source>
</evidence>
<gene>
    <name evidence="13" type="primary">gshAB</name>
    <name evidence="13" type="synonym">gshF</name>
    <name evidence="15" type="ORF">CYQ77_09125</name>
</gene>
<dbReference type="Proteomes" id="UP000289562">
    <property type="component" value="Unassembled WGS sequence"/>
</dbReference>
<evidence type="ECO:0000256" key="8">
    <source>
        <dbReference type="ARBA" id="ARBA00022840"/>
    </source>
</evidence>
<dbReference type="InterPro" id="IPR003806">
    <property type="entry name" value="ATP-grasp_PylC-type"/>
</dbReference>
<dbReference type="EC" id="6.3.2.3" evidence="13"/>
<dbReference type="InterPro" id="IPR014746">
    <property type="entry name" value="Gln_synth/guanido_kin_cat_dom"/>
</dbReference>
<comment type="subunit">
    <text evidence="13">Monomer.</text>
</comment>
<dbReference type="GO" id="GO:0004363">
    <property type="term" value="F:glutathione synthase activity"/>
    <property type="evidence" value="ECO:0007669"/>
    <property type="project" value="UniProtKB-UniRule"/>
</dbReference>
<dbReference type="InterPro" id="IPR007370">
    <property type="entry name" value="Glu_cys_ligase"/>
</dbReference>
<comment type="function">
    <text evidence="13">Synthesizes glutathione from L-glutamate and L-cysteine via gamma-L-glutamyl-L-cysteine.</text>
</comment>
<evidence type="ECO:0000256" key="4">
    <source>
        <dbReference type="ARBA" id="ARBA00022598"/>
    </source>
</evidence>
<dbReference type="EC" id="6.3.2.2" evidence="13"/>
<feature type="domain" description="ATP-grasp" evidence="14">
    <location>
        <begin position="493"/>
        <end position="751"/>
    </location>
</feature>
<dbReference type="Gene3D" id="3.30.590.20">
    <property type="match status" value="1"/>
</dbReference>
<dbReference type="RefSeq" id="WP_002307330.1">
    <property type="nucleotide sequence ID" value="NZ_AP027294.1"/>
</dbReference>
<dbReference type="GO" id="GO:0005829">
    <property type="term" value="C:cytosol"/>
    <property type="evidence" value="ECO:0007669"/>
    <property type="project" value="TreeGrafter"/>
</dbReference>
<dbReference type="NCBIfam" id="TIGR01435">
    <property type="entry name" value="glu_cys_lig_rel"/>
    <property type="match status" value="1"/>
</dbReference>
<dbReference type="GO" id="GO:0005524">
    <property type="term" value="F:ATP binding"/>
    <property type="evidence" value="ECO:0007669"/>
    <property type="project" value="UniProtKB-UniRule"/>
</dbReference>
<evidence type="ECO:0000256" key="10">
    <source>
        <dbReference type="ARBA" id="ARBA00023211"/>
    </source>
</evidence>
<evidence type="ECO:0000259" key="14">
    <source>
        <dbReference type="PROSITE" id="PS50975"/>
    </source>
</evidence>
<evidence type="ECO:0000256" key="2">
    <source>
        <dbReference type="ARBA" id="ARBA00001946"/>
    </source>
</evidence>
<evidence type="ECO:0000256" key="9">
    <source>
        <dbReference type="ARBA" id="ARBA00022842"/>
    </source>
</evidence>
<comment type="caution">
    <text evidence="15">The sequence shown here is derived from an EMBL/GenBank/DDBJ whole genome shotgun (WGS) entry which is preliminary data.</text>
</comment>
<name>A0A2S7M6K3_ENTFC</name>
<comment type="catalytic activity">
    <reaction evidence="12 13">
        <text>L-cysteine + L-glutamate + ATP = gamma-L-glutamyl-L-cysteine + ADP + phosphate + H(+)</text>
        <dbReference type="Rhea" id="RHEA:13285"/>
        <dbReference type="ChEBI" id="CHEBI:15378"/>
        <dbReference type="ChEBI" id="CHEBI:29985"/>
        <dbReference type="ChEBI" id="CHEBI:30616"/>
        <dbReference type="ChEBI" id="CHEBI:35235"/>
        <dbReference type="ChEBI" id="CHEBI:43474"/>
        <dbReference type="ChEBI" id="CHEBI:58173"/>
        <dbReference type="ChEBI" id="CHEBI:456216"/>
        <dbReference type="EC" id="6.3.2.2"/>
    </reaction>
</comment>
<keyword evidence="8 13" id="KW-0067">ATP-binding</keyword>
<dbReference type="Pfam" id="PF18419">
    <property type="entry name" value="ATP-grasp_6"/>
    <property type="match status" value="1"/>
</dbReference>
<proteinExistence type="inferred from homology"/>
<keyword evidence="11 13" id="KW-0511">Multifunctional enzyme</keyword>
<dbReference type="GO" id="GO:0004357">
    <property type="term" value="F:glutamate-cysteine ligase activity"/>
    <property type="evidence" value="ECO:0007669"/>
    <property type="project" value="UniProtKB-UniRule"/>
</dbReference>
<comment type="pathway">
    <text evidence="13">Sulfur metabolism; glutathione biosynthesis; glutathione from L-cysteine and L-glutamate: step 2/2.</text>
</comment>
<evidence type="ECO:0000256" key="6">
    <source>
        <dbReference type="ARBA" id="ARBA00022723"/>
    </source>
</evidence>
<dbReference type="EMBL" id="PJVH01000027">
    <property type="protein sequence ID" value="RXU87213.1"/>
    <property type="molecule type" value="Genomic_DNA"/>
</dbReference>
<dbReference type="Pfam" id="PF04262">
    <property type="entry name" value="Glu_cys_ligase"/>
    <property type="match status" value="1"/>
</dbReference>
<sequence length="755" mass="86845">MMNFKQLLLHVNARPFIDQARFGIEREGQRVDLAGNLAKTDHPAIFGDRSYHPYIQTDFSETQTEMITPVTDSIPELFQYLAAVYDVTARSIPKEEMIWPLSMPPALPEKDEEIIIAKLKNFEDVLYRRYLAKEYGKRKQMVSGIHFNFEFGDELLRTLFSHQEEFQDFSEFKTELYLKTARNFMRYRWMITYLFGASPMSEKNYFLDESHPQEPVRSIRNSALGYTNHPNVKVSYASMKQYLADIERMIEEGKLSEEKEFYTPLRFRGGKKVADLATTGVRYIELRNIDLNPYARLGINPEQVRFLQLFLMYMLWTEEKEDCDQWVAEGTTRNNKVALEQPSDQTEFHQEGREILEGMKQMLVELDWLDSLYLVEEALTQMDHPEQTLAAKLYQEAQLSSQQEVAVALGHQYYKESHERPYQLAGFREMELSTQIFMFDAIQKGVQVKVLDESDQFLRLQFQDHVEYVKNANMTSKDSYIVPLIMENKTVTKKVLKEAGFRVPGGAEFSSMEEAVKAYPRFAEQAFVIKPKSTNYGLGITIFKEGASLEDYQAGLAIAFREDSSVLVEEFMPGTEYRFFVIDGEVQAIMLRVPANVIGDGIRTVKELVEEKNSDPLRGTNHRAPLELIQLGELEQLMLKEQGLTIESVPQANQIVYLRENSNISTGGDSIDMTDEFSEAYKKIAVSAVEALGAKISGIDLIIPDKEIDPTTDKKAYGIIEANFNPAMHMHVYPFAGKGRRLTMNVLKLLYPEVF</sequence>
<accession>A0A2S7M6K3</accession>
<dbReference type="SUPFAM" id="SSF55931">
    <property type="entry name" value="Glutamine synthetase/guanido kinase"/>
    <property type="match status" value="1"/>
</dbReference>
<comment type="cofactor">
    <cofactor evidence="2">
        <name>Mg(2+)</name>
        <dbReference type="ChEBI" id="CHEBI:18420"/>
    </cofactor>
</comment>
<evidence type="ECO:0000256" key="5">
    <source>
        <dbReference type="ARBA" id="ARBA00022684"/>
    </source>
</evidence>
<evidence type="ECO:0000256" key="1">
    <source>
        <dbReference type="ARBA" id="ARBA00001936"/>
    </source>
</evidence>
<dbReference type="GO" id="GO:0046872">
    <property type="term" value="F:metal ion binding"/>
    <property type="evidence" value="ECO:0007669"/>
    <property type="project" value="UniProtKB-KW"/>
</dbReference>
<comment type="similarity">
    <text evidence="13">In the N-terminal section; belongs to the glutamate--cysteine ligase type 1 family. Type 2 subfamily.</text>
</comment>
<feature type="region of interest" description="Glutamate--cysteine ligase" evidence="13">
    <location>
        <begin position="1"/>
        <end position="338"/>
    </location>
</feature>
<dbReference type="AlphaFoldDB" id="A0A2S7M6K3"/>
<dbReference type="Gene3D" id="3.30.470.20">
    <property type="entry name" value="ATP-grasp fold, B domain"/>
    <property type="match status" value="2"/>
</dbReference>
<evidence type="ECO:0000256" key="11">
    <source>
        <dbReference type="ARBA" id="ARBA00023268"/>
    </source>
</evidence>
<dbReference type="PANTHER" id="PTHR38761:SF1">
    <property type="entry name" value="GLUTAMATE--CYSTEINE LIGASE"/>
    <property type="match status" value="1"/>
</dbReference>
<dbReference type="InterPro" id="IPR006334">
    <property type="entry name" value="Glut_cys_ligase"/>
</dbReference>
<evidence type="ECO:0000256" key="12">
    <source>
        <dbReference type="ARBA" id="ARBA00048819"/>
    </source>
</evidence>
<dbReference type="PROSITE" id="PS50975">
    <property type="entry name" value="ATP_GRASP"/>
    <property type="match status" value="1"/>
</dbReference>
<keyword evidence="9" id="KW-0460">Magnesium</keyword>
<protein>
    <recommendedName>
        <fullName evidence="13">Glutathione biosynthesis bifunctional protein GshAB</fullName>
    </recommendedName>
    <alternativeName>
        <fullName evidence="13">Gamma-GCS-GS</fullName>
        <shortName evidence="13">GCS-GS</shortName>
    </alternativeName>
    <domain>
        <recommendedName>
            <fullName evidence="13">Glutamate--cysteine ligase</fullName>
            <ecNumber evidence="13">6.3.2.2</ecNumber>
        </recommendedName>
        <alternativeName>
            <fullName evidence="13">Gamma-ECS</fullName>
            <shortName evidence="13">GCS</shortName>
        </alternativeName>
        <alternativeName>
            <fullName evidence="13">Gamma-glutamylcysteine synthetase</fullName>
        </alternativeName>
    </domain>
    <domain>
        <recommendedName>
            <fullName evidence="13">Glutathione synthetase</fullName>
            <ecNumber evidence="13">6.3.2.3</ecNumber>
        </recommendedName>
        <alternativeName>
            <fullName evidence="13">GSH synthetase</fullName>
            <shortName evidence="13">GS</shortName>
            <shortName evidence="13">GSH-S</shortName>
            <shortName evidence="13">GSHase</shortName>
        </alternativeName>
        <alternativeName>
            <fullName evidence="13">Glutathione synthase</fullName>
        </alternativeName>
    </domain>
</protein>
<dbReference type="SUPFAM" id="SSF56059">
    <property type="entry name" value="Glutathione synthetase ATP-binding domain-like"/>
    <property type="match status" value="1"/>
</dbReference>
<dbReference type="PANTHER" id="PTHR38761">
    <property type="entry name" value="GLUTAMATE--CYSTEINE LIGASE"/>
    <property type="match status" value="1"/>
</dbReference>
<organism evidence="15 16">
    <name type="scientific">Enterococcus faecium</name>
    <name type="common">Streptococcus faecium</name>
    <dbReference type="NCBI Taxonomy" id="1352"/>
    <lineage>
        <taxon>Bacteria</taxon>
        <taxon>Bacillati</taxon>
        <taxon>Bacillota</taxon>
        <taxon>Bacilli</taxon>
        <taxon>Lactobacillales</taxon>
        <taxon>Enterococcaceae</taxon>
        <taxon>Enterococcus</taxon>
    </lineage>
</organism>